<organism evidence="2 3">
    <name type="scientific">Nostoc punctiforme (strain ATCC 29133 / PCC 73102)</name>
    <dbReference type="NCBI Taxonomy" id="63737"/>
    <lineage>
        <taxon>Bacteria</taxon>
        <taxon>Bacillati</taxon>
        <taxon>Cyanobacteriota</taxon>
        <taxon>Cyanophyceae</taxon>
        <taxon>Nostocales</taxon>
        <taxon>Nostocaceae</taxon>
        <taxon>Nostoc</taxon>
    </lineage>
</organism>
<dbReference type="GO" id="GO:0046906">
    <property type="term" value="F:tetrapyrrole binding"/>
    <property type="evidence" value="ECO:0007669"/>
    <property type="project" value="TreeGrafter"/>
</dbReference>
<dbReference type="PhylomeDB" id="B2IWE6"/>
<protein>
    <submittedName>
        <fullName evidence="2">GUN4 domain protein</fullName>
    </submittedName>
</protein>
<dbReference type="Gene3D" id="1.10.10.1770">
    <property type="entry name" value="Gun4-like"/>
    <property type="match status" value="1"/>
</dbReference>
<dbReference type="Pfam" id="PF05419">
    <property type="entry name" value="GUN4"/>
    <property type="match status" value="1"/>
</dbReference>
<dbReference type="KEGG" id="npu:Npun_R1165"/>
<proteinExistence type="predicted"/>
<feature type="domain" description="GUN4-like" evidence="1">
    <location>
        <begin position="1"/>
        <end position="117"/>
    </location>
</feature>
<dbReference type="STRING" id="63737.Npun_R1165"/>
<evidence type="ECO:0000313" key="2">
    <source>
        <dbReference type="EMBL" id="ACC79891.1"/>
    </source>
</evidence>
<dbReference type="EMBL" id="CP001037">
    <property type="protein sequence ID" value="ACC79891.1"/>
    <property type="molecule type" value="Genomic_DNA"/>
</dbReference>
<reference evidence="2 3" key="2">
    <citation type="journal article" date="2013" name="Plant Physiol.">
        <title>A Nostoc punctiforme Sugar Transporter Necessary to Establish a Cyanobacterium-Plant Symbiosis.</title>
        <authorList>
            <person name="Ekman M."/>
            <person name="Picossi S."/>
            <person name="Campbell E.L."/>
            <person name="Meeks J.C."/>
            <person name="Flores E."/>
        </authorList>
    </citation>
    <scope>NUCLEOTIDE SEQUENCE [LARGE SCALE GENOMIC DNA]</scope>
    <source>
        <strain evidence="3">ATCC 29133 / PCC 73102</strain>
    </source>
</reference>
<dbReference type="InterPro" id="IPR008629">
    <property type="entry name" value="GUN4-like"/>
</dbReference>
<dbReference type="HOGENOM" id="CLU_067449_2_1_3"/>
<evidence type="ECO:0000313" key="3">
    <source>
        <dbReference type="Proteomes" id="UP000001191"/>
    </source>
</evidence>
<dbReference type="CDD" id="cd16383">
    <property type="entry name" value="GUN4"/>
    <property type="match status" value="1"/>
</dbReference>
<keyword evidence="3" id="KW-1185">Reference proteome</keyword>
<gene>
    <name evidence="2" type="ordered locus">Npun_R1165</name>
</gene>
<dbReference type="Proteomes" id="UP000001191">
    <property type="component" value="Chromosome"/>
</dbReference>
<dbReference type="InterPro" id="IPR037215">
    <property type="entry name" value="GUN4-like_sf"/>
</dbReference>
<dbReference type="AlphaFoldDB" id="B2IWE6"/>
<name>B2IWE6_NOSP7</name>
<dbReference type="SUPFAM" id="SSF140869">
    <property type="entry name" value="GUN4-like"/>
    <property type="match status" value="1"/>
</dbReference>
<dbReference type="Gene3D" id="1.25.40.620">
    <property type="match status" value="1"/>
</dbReference>
<evidence type="ECO:0000259" key="1">
    <source>
        <dbReference type="Pfam" id="PF05419"/>
    </source>
</evidence>
<dbReference type="eggNOG" id="COG4249">
    <property type="taxonomic scope" value="Bacteria"/>
</dbReference>
<reference evidence="3" key="1">
    <citation type="submission" date="2008-04" db="EMBL/GenBank/DDBJ databases">
        <title>Complete sequence of chromosome of Nostoc punctiforme ATCC 29133.</title>
        <authorList>
            <consortium name="US DOE Joint Genome Institute"/>
            <person name="Copeland A."/>
            <person name="Lucas S."/>
            <person name="Lapidus A."/>
            <person name="Glavina del Rio T."/>
            <person name="Dalin E."/>
            <person name="Tice H."/>
            <person name="Pitluck S."/>
            <person name="Chain P."/>
            <person name="Malfatti S."/>
            <person name="Shin M."/>
            <person name="Vergez L."/>
            <person name="Schmutz J."/>
            <person name="Larimer F."/>
            <person name="Land M."/>
            <person name="Hauser L."/>
            <person name="Kyrpides N."/>
            <person name="Kim E."/>
            <person name="Meeks J.C."/>
            <person name="Elhai J."/>
            <person name="Campbell E.L."/>
            <person name="Thiel T."/>
            <person name="Longmire J."/>
            <person name="Potts M."/>
            <person name="Atlas R."/>
        </authorList>
    </citation>
    <scope>NUCLEOTIDE SEQUENCE [LARGE SCALE GENOMIC DNA]</scope>
    <source>
        <strain evidence="3">ATCC 29133 / PCC 73102</strain>
    </source>
</reference>
<accession>B2IWE6</accession>
<dbReference type="PANTHER" id="PTHR34800:SF1">
    <property type="entry name" value="TETRAPYRROLE-BINDING PROTEIN, CHLOROPLASTIC"/>
    <property type="match status" value="1"/>
</dbReference>
<sequence>MLADSKWQEADRETLTIMLRVAGREKEGWLDIQSINSFPCTELRTIDRLWLRYSNGQFGFSVQKRIWESIGGTLDADYETWCKFGDRVGWRSQREFNFTFDIKVPHGHLPTQGRGKKRQKAEWMRGLVIPSIGSRLLSCNI</sequence>
<dbReference type="PANTHER" id="PTHR34800">
    <property type="entry name" value="TETRAPYRROLE-BINDING PROTEIN, CHLOROPLASTIC"/>
    <property type="match status" value="1"/>
</dbReference>
<dbReference type="EnsemblBacteria" id="ACC79891">
    <property type="protein sequence ID" value="ACC79891"/>
    <property type="gene ID" value="Npun_R1165"/>
</dbReference>